<name>A0A397YKQ9_BRACM</name>
<dbReference type="EMBL" id="CM010635">
    <property type="protein sequence ID" value="RID50513.1"/>
    <property type="molecule type" value="Genomic_DNA"/>
</dbReference>
<dbReference type="AlphaFoldDB" id="A0A397YKQ9"/>
<protein>
    <submittedName>
        <fullName evidence="1">Uncharacterized protein</fullName>
    </submittedName>
</protein>
<dbReference type="Proteomes" id="UP000264353">
    <property type="component" value="Chromosome A8"/>
</dbReference>
<organism evidence="1 2">
    <name type="scientific">Brassica campestris</name>
    <name type="common">Field mustard</name>
    <dbReference type="NCBI Taxonomy" id="3711"/>
    <lineage>
        <taxon>Eukaryota</taxon>
        <taxon>Viridiplantae</taxon>
        <taxon>Streptophyta</taxon>
        <taxon>Embryophyta</taxon>
        <taxon>Tracheophyta</taxon>
        <taxon>Spermatophyta</taxon>
        <taxon>Magnoliopsida</taxon>
        <taxon>eudicotyledons</taxon>
        <taxon>Gunneridae</taxon>
        <taxon>Pentapetalae</taxon>
        <taxon>rosids</taxon>
        <taxon>malvids</taxon>
        <taxon>Brassicales</taxon>
        <taxon>Brassicaceae</taxon>
        <taxon>Brassiceae</taxon>
        <taxon>Brassica</taxon>
    </lineage>
</organism>
<reference evidence="1 2" key="1">
    <citation type="submission" date="2018-06" db="EMBL/GenBank/DDBJ databases">
        <title>WGS assembly of Brassica rapa FPsc.</title>
        <authorList>
            <person name="Bowman J."/>
            <person name="Kohchi T."/>
            <person name="Yamato K."/>
            <person name="Jenkins J."/>
            <person name="Shu S."/>
            <person name="Ishizaki K."/>
            <person name="Yamaoka S."/>
            <person name="Nishihama R."/>
            <person name="Nakamura Y."/>
            <person name="Berger F."/>
            <person name="Adam C."/>
            <person name="Aki S."/>
            <person name="Althoff F."/>
            <person name="Araki T."/>
            <person name="Arteaga-Vazquez M."/>
            <person name="Balasubrmanian S."/>
            <person name="Bauer D."/>
            <person name="Boehm C."/>
            <person name="Briginshaw L."/>
            <person name="Caballero-Perez J."/>
            <person name="Catarino B."/>
            <person name="Chen F."/>
            <person name="Chiyoda S."/>
            <person name="Chovatia M."/>
            <person name="Davies K."/>
            <person name="Delmans M."/>
            <person name="Demura T."/>
            <person name="Dierschke T."/>
            <person name="Dolan L."/>
            <person name="Dorantes-Acosta A."/>
            <person name="Eklund D."/>
            <person name="Florent S."/>
            <person name="Flores-Sandoval E."/>
            <person name="Fujiyama A."/>
            <person name="Fukuzawa H."/>
            <person name="Galik B."/>
            <person name="Grimanelli D."/>
            <person name="Grimwood J."/>
            <person name="Grossniklaus U."/>
            <person name="Hamada T."/>
            <person name="Haseloff J."/>
            <person name="Hetherington A."/>
            <person name="Higo A."/>
            <person name="Hirakawa Y."/>
            <person name="Hundley H."/>
            <person name="Ikeda Y."/>
            <person name="Inoue K."/>
            <person name="Inoue S."/>
            <person name="Ishida S."/>
            <person name="Jia Q."/>
            <person name="Kakita M."/>
            <person name="Kanazawa T."/>
            <person name="Kawai Y."/>
            <person name="Kawashima T."/>
            <person name="Kennedy M."/>
            <person name="Kinose K."/>
            <person name="Kinoshita T."/>
            <person name="Kohara Y."/>
            <person name="Koide E."/>
            <person name="Komatsu K."/>
            <person name="Kopischke S."/>
            <person name="Kubo M."/>
            <person name="Kyozuka J."/>
            <person name="Lagercrantz U."/>
            <person name="Lin S."/>
            <person name="Lindquist E."/>
            <person name="Lipzen A."/>
            <person name="Lu C."/>
            <person name="Luna E."/>
            <person name="Martienssen R."/>
            <person name="Minamino N."/>
            <person name="Mizutani M."/>
            <person name="Mizutani M."/>
            <person name="Mochizuki N."/>
            <person name="Monte I."/>
            <person name="Mosher R."/>
            <person name="Nagasaki H."/>
            <person name="Nakagami H."/>
            <person name="Naramoto S."/>
            <person name="Nishitani K."/>
            <person name="Ohtani M."/>
            <person name="Okamoto T."/>
            <person name="Okumura M."/>
            <person name="Phillips J."/>
            <person name="Pollak B."/>
            <person name="Reinders A."/>
            <person name="Roevekamp M."/>
            <person name="Sano R."/>
            <person name="Sawa S."/>
            <person name="Schmid M."/>
            <person name="Shirakawa M."/>
            <person name="Solano R."/>
            <person name="Spunde A."/>
            <person name="Suetsugu N."/>
            <person name="Sugano S."/>
            <person name="Sugiyama A."/>
            <person name="Sun R."/>
            <person name="Suzuki Y."/>
            <person name="Takenaka M."/>
            <person name="Takezawa D."/>
            <person name="Tomogane H."/>
            <person name="Tsuzuki M."/>
            <person name="Ueda T."/>
            <person name="Umeda M."/>
            <person name="Ward J."/>
            <person name="Watanabe Y."/>
            <person name="Yazaki K."/>
            <person name="Yokoyama R."/>
            <person name="Yoshitake Y."/>
            <person name="Yotsui I."/>
            <person name="Zachgo S."/>
            <person name="Schmutz J."/>
        </authorList>
    </citation>
    <scope>NUCLEOTIDE SEQUENCE [LARGE SCALE GENOMIC DNA]</scope>
    <source>
        <strain evidence="2">cv. B-3</strain>
    </source>
</reference>
<evidence type="ECO:0000313" key="2">
    <source>
        <dbReference type="Proteomes" id="UP000264353"/>
    </source>
</evidence>
<evidence type="ECO:0000313" key="1">
    <source>
        <dbReference type="EMBL" id="RID50513.1"/>
    </source>
</evidence>
<gene>
    <name evidence="1" type="ORF">BRARA_H01239</name>
</gene>
<proteinExistence type="predicted"/>
<sequence length="78" mass="8719">MIHHNMCISYSSQVPFAWKRRNKSQDLLLLRVGEPTCKASASLRAMGSAGGVSCRLLAKLEGLWRLEIFPRGNSCKLE</sequence>
<accession>A0A397YKQ9</accession>